<dbReference type="InterPro" id="IPR050351">
    <property type="entry name" value="BphY/WalK/GraS-like"/>
</dbReference>
<keyword evidence="8" id="KW-0812">Transmembrane</keyword>
<organism evidence="10 11">
    <name type="scientific">Candidatus Colwellbacteria bacterium RIFCSPHIGHO2_02_FULL_43_15</name>
    <dbReference type="NCBI Taxonomy" id="1797686"/>
    <lineage>
        <taxon>Bacteria</taxon>
        <taxon>Candidatus Colwelliibacteriota</taxon>
    </lineage>
</organism>
<keyword evidence="8" id="KW-1133">Transmembrane helix</keyword>
<evidence type="ECO:0000256" key="1">
    <source>
        <dbReference type="ARBA" id="ARBA00000085"/>
    </source>
</evidence>
<evidence type="ECO:0000256" key="3">
    <source>
        <dbReference type="ARBA" id="ARBA00022553"/>
    </source>
</evidence>
<feature type="transmembrane region" description="Helical" evidence="8">
    <location>
        <begin position="6"/>
        <end position="25"/>
    </location>
</feature>
<feature type="coiled-coil region" evidence="7">
    <location>
        <begin position="283"/>
        <end position="321"/>
    </location>
</feature>
<feature type="domain" description="Signal transduction histidine kinase dimerisation/phosphoacceptor" evidence="9">
    <location>
        <begin position="335"/>
        <end position="401"/>
    </location>
</feature>
<feature type="transmembrane region" description="Helical" evidence="8">
    <location>
        <begin position="178"/>
        <end position="199"/>
    </location>
</feature>
<feature type="transmembrane region" description="Helical" evidence="8">
    <location>
        <begin position="143"/>
        <end position="166"/>
    </location>
</feature>
<evidence type="ECO:0000256" key="2">
    <source>
        <dbReference type="ARBA" id="ARBA00012438"/>
    </source>
</evidence>
<keyword evidence="8" id="KW-0472">Membrane</keyword>
<dbReference type="PANTHER" id="PTHR45453:SF1">
    <property type="entry name" value="PHOSPHATE REGULON SENSOR PROTEIN PHOR"/>
    <property type="match status" value="1"/>
</dbReference>
<dbReference type="GO" id="GO:0004721">
    <property type="term" value="F:phosphoprotein phosphatase activity"/>
    <property type="evidence" value="ECO:0007669"/>
    <property type="project" value="TreeGrafter"/>
</dbReference>
<dbReference type="Gene3D" id="1.10.287.130">
    <property type="match status" value="1"/>
</dbReference>
<comment type="catalytic activity">
    <reaction evidence="1">
        <text>ATP + protein L-histidine = ADP + protein N-phospho-L-histidine.</text>
        <dbReference type="EC" id="2.7.13.3"/>
    </reaction>
</comment>
<feature type="transmembrane region" description="Helical" evidence="8">
    <location>
        <begin position="260"/>
        <end position="279"/>
    </location>
</feature>
<keyword evidence="7" id="KW-0175">Coiled coil</keyword>
<evidence type="ECO:0000256" key="8">
    <source>
        <dbReference type="SAM" id="Phobius"/>
    </source>
</evidence>
<name>A0A1G1YYJ3_9BACT</name>
<accession>A0A1G1YYJ3</accession>
<evidence type="ECO:0000259" key="9">
    <source>
        <dbReference type="SMART" id="SM00388"/>
    </source>
</evidence>
<dbReference type="SUPFAM" id="SSF47384">
    <property type="entry name" value="Homodimeric domain of signal transducing histidine kinase"/>
    <property type="match status" value="1"/>
</dbReference>
<keyword evidence="3" id="KW-0597">Phosphoprotein</keyword>
<evidence type="ECO:0000256" key="6">
    <source>
        <dbReference type="ARBA" id="ARBA00023012"/>
    </source>
</evidence>
<feature type="transmembrane region" description="Helical" evidence="8">
    <location>
        <begin position="205"/>
        <end position="223"/>
    </location>
</feature>
<dbReference type="Pfam" id="PF16927">
    <property type="entry name" value="HisKA_7TM"/>
    <property type="match status" value="1"/>
</dbReference>
<feature type="transmembrane region" description="Helical" evidence="8">
    <location>
        <begin position="76"/>
        <end position="93"/>
    </location>
</feature>
<dbReference type="GO" id="GO:0005886">
    <property type="term" value="C:plasma membrane"/>
    <property type="evidence" value="ECO:0007669"/>
    <property type="project" value="TreeGrafter"/>
</dbReference>
<dbReference type="AlphaFoldDB" id="A0A1G1YYJ3"/>
<dbReference type="SMART" id="SM00388">
    <property type="entry name" value="HisKA"/>
    <property type="match status" value="1"/>
</dbReference>
<dbReference type="CDD" id="cd00082">
    <property type="entry name" value="HisKA"/>
    <property type="match status" value="1"/>
</dbReference>
<dbReference type="InterPro" id="IPR036097">
    <property type="entry name" value="HisK_dim/P_sf"/>
</dbReference>
<keyword evidence="4" id="KW-0808">Transferase</keyword>
<dbReference type="Pfam" id="PF00512">
    <property type="entry name" value="HisKA"/>
    <property type="match status" value="1"/>
</dbReference>
<evidence type="ECO:0000313" key="10">
    <source>
        <dbReference type="EMBL" id="OGY57423.1"/>
    </source>
</evidence>
<dbReference type="GO" id="GO:0000155">
    <property type="term" value="F:phosphorelay sensor kinase activity"/>
    <property type="evidence" value="ECO:0007669"/>
    <property type="project" value="InterPro"/>
</dbReference>
<dbReference type="EC" id="2.7.13.3" evidence="2"/>
<protein>
    <recommendedName>
        <fullName evidence="2">histidine kinase</fullName>
        <ecNumber evidence="2">2.7.13.3</ecNumber>
    </recommendedName>
</protein>
<evidence type="ECO:0000256" key="7">
    <source>
        <dbReference type="SAM" id="Coils"/>
    </source>
</evidence>
<dbReference type="InterPro" id="IPR031621">
    <property type="entry name" value="HisKA_7TM"/>
</dbReference>
<sequence>MNILQIFSWSGYVNAIFSLVFGLFIASRDWKNKSNRLFLFTTIAIAIFGFGSSQWPLKTDFGEAMFWFKFYNYGSFWIPILYFHWLTTVFEFNKKLHVKYALLLGYAVTLVLTFANAFTSFYLSGAEPIMFFHFYPRPGLLYFIFPFVLYPIYLAIYPIFLIIKNYAAASQENKKQMVYYFVGTTVSALGGFTNFPLVYDIHIPPYGNFFVPAFVFFFGYVTVKYRGFGVKVIYAEFLTLLIWSFLLARIFLSSPSVERIIDIIIFLFVLVLGFLLIGTGRREVNQRERLEKLSAQLEDLNDNLEQKVAEQTADVKRAYEVERKARIELEELDKTKDQFILTTQHHLRTPLTIIKGYLGVVEDDASVSAASKSAVEKISQATETLSKFVNELLEVTELNSKRDKGEGKV</sequence>
<dbReference type="InterPro" id="IPR003661">
    <property type="entry name" value="HisK_dim/P_dom"/>
</dbReference>
<comment type="caution">
    <text evidence="10">The sequence shown here is derived from an EMBL/GenBank/DDBJ whole genome shotgun (WGS) entry which is preliminary data.</text>
</comment>
<dbReference type="EMBL" id="MHIU01000033">
    <property type="protein sequence ID" value="OGY57423.1"/>
    <property type="molecule type" value="Genomic_DNA"/>
</dbReference>
<feature type="transmembrane region" description="Helical" evidence="8">
    <location>
        <begin position="235"/>
        <end position="254"/>
    </location>
</feature>
<feature type="transmembrane region" description="Helical" evidence="8">
    <location>
        <begin position="100"/>
        <end position="123"/>
    </location>
</feature>
<keyword evidence="6" id="KW-0902">Two-component regulatory system</keyword>
<proteinExistence type="predicted"/>
<dbReference type="PANTHER" id="PTHR45453">
    <property type="entry name" value="PHOSPHATE REGULON SENSOR PROTEIN PHOR"/>
    <property type="match status" value="1"/>
</dbReference>
<evidence type="ECO:0000256" key="5">
    <source>
        <dbReference type="ARBA" id="ARBA00022777"/>
    </source>
</evidence>
<evidence type="ECO:0000313" key="11">
    <source>
        <dbReference type="Proteomes" id="UP000178651"/>
    </source>
</evidence>
<reference evidence="10 11" key="1">
    <citation type="journal article" date="2016" name="Nat. Commun.">
        <title>Thousands of microbial genomes shed light on interconnected biogeochemical processes in an aquifer system.</title>
        <authorList>
            <person name="Anantharaman K."/>
            <person name="Brown C.T."/>
            <person name="Hug L.A."/>
            <person name="Sharon I."/>
            <person name="Castelle C.J."/>
            <person name="Probst A.J."/>
            <person name="Thomas B.C."/>
            <person name="Singh A."/>
            <person name="Wilkins M.J."/>
            <person name="Karaoz U."/>
            <person name="Brodie E.L."/>
            <person name="Williams K.H."/>
            <person name="Hubbard S.S."/>
            <person name="Banfield J.F."/>
        </authorList>
    </citation>
    <scope>NUCLEOTIDE SEQUENCE [LARGE SCALE GENOMIC DNA]</scope>
</reference>
<gene>
    <name evidence="10" type="ORF">A3D47_01020</name>
</gene>
<feature type="transmembrane region" description="Helical" evidence="8">
    <location>
        <begin position="37"/>
        <end position="56"/>
    </location>
</feature>
<keyword evidence="5" id="KW-0418">Kinase</keyword>
<dbReference type="GO" id="GO:0016036">
    <property type="term" value="P:cellular response to phosphate starvation"/>
    <property type="evidence" value="ECO:0007669"/>
    <property type="project" value="TreeGrafter"/>
</dbReference>
<evidence type="ECO:0000256" key="4">
    <source>
        <dbReference type="ARBA" id="ARBA00022679"/>
    </source>
</evidence>
<dbReference type="Proteomes" id="UP000178651">
    <property type="component" value="Unassembled WGS sequence"/>
</dbReference>